<evidence type="ECO:0000313" key="5">
    <source>
        <dbReference type="Proteomes" id="UP000307702"/>
    </source>
</evidence>
<sequence length="585" mass="64169">MLTLLIIATLFSSNNAYALSQVTAIIDKNPAMINESILLTVTADDDVNRNALDTSPLLSDFIVGQTSVSSQTSMVNFKTSRLTTWKIVLIARNTGELMIPALTIENQQSAPIALTVVAAKEQNNSQTDIFITSELSSNEVYVQQLLTLTIKLHFAIELKAGSLTEPSLTGAAIEKVGQDKQSDNIINGRRYRVIEQTYAITPEQSGEFTLSAPLFSGEVLQGSPRRANFLSFAQTKPVSIVGDELAIKVLPIPANYPNNSQWLPTDILTLHQEWQADDEQFKVGEPITRTITLTAAGLSKSQLPALNMHSSPGLKIYPDQAELHASLRNGRLVSQKVQNFALVPSSAGEFVLPAMTITWFNTITNKIEKATLPAKTITVKAAATTMASGLPNHLPSDSPSNLANTYQANTSQQTVSDTEHLMTKTPAAAPEDKRLQWLFLSLWLLTSLAWVTQYFYRKSNQDKKNKQPLNHTNSVSDTGKNYLTLLAACKKNNAEQALSLLLPWLKQLLGNEQPGVEITTIAQAQDIIQEQSFKQAVNDLQQHLYGKDATDKASSWQGMTLLNAIQTVHKQQHKPVSTSPLSLNP</sequence>
<dbReference type="InterPro" id="IPR025738">
    <property type="entry name" value="BatD"/>
</dbReference>
<dbReference type="Proteomes" id="UP000307702">
    <property type="component" value="Unassembled WGS sequence"/>
</dbReference>
<proteinExistence type="predicted"/>
<dbReference type="PANTHER" id="PTHR40940:SF1">
    <property type="entry name" value="PROTEIN BATD"/>
    <property type="match status" value="1"/>
</dbReference>
<feature type="domain" description="DUF7939" evidence="3">
    <location>
        <begin position="481"/>
        <end position="572"/>
    </location>
</feature>
<dbReference type="EMBL" id="SZVP01000010">
    <property type="protein sequence ID" value="TMM44842.1"/>
    <property type="molecule type" value="Genomic_DNA"/>
</dbReference>
<dbReference type="PANTHER" id="PTHR40940">
    <property type="entry name" value="PROTEIN BATD-RELATED"/>
    <property type="match status" value="1"/>
</dbReference>
<evidence type="ECO:0000259" key="3">
    <source>
        <dbReference type="Pfam" id="PF25607"/>
    </source>
</evidence>
<feature type="signal peptide" evidence="2">
    <location>
        <begin position="1"/>
        <end position="18"/>
    </location>
</feature>
<protein>
    <submittedName>
        <fullName evidence="4">Protein BatD</fullName>
    </submittedName>
</protein>
<evidence type="ECO:0000256" key="2">
    <source>
        <dbReference type="SAM" id="SignalP"/>
    </source>
</evidence>
<feature type="compositionally biased region" description="Polar residues" evidence="1">
    <location>
        <begin position="395"/>
        <end position="416"/>
    </location>
</feature>
<keyword evidence="2" id="KW-0732">Signal</keyword>
<dbReference type="AlphaFoldDB" id="A0A8H2JLC8"/>
<name>A0A8H2JLC8_9GAMM</name>
<feature type="chain" id="PRO_5034687206" evidence="2">
    <location>
        <begin position="19"/>
        <end position="585"/>
    </location>
</feature>
<organism evidence="4 5">
    <name type="scientific">Colwellia ponticola</name>
    <dbReference type="NCBI Taxonomy" id="2304625"/>
    <lineage>
        <taxon>Bacteria</taxon>
        <taxon>Pseudomonadati</taxon>
        <taxon>Pseudomonadota</taxon>
        <taxon>Gammaproteobacteria</taxon>
        <taxon>Alteromonadales</taxon>
        <taxon>Colwelliaceae</taxon>
        <taxon>Colwellia</taxon>
    </lineage>
</organism>
<feature type="region of interest" description="Disordered" evidence="1">
    <location>
        <begin position="390"/>
        <end position="421"/>
    </location>
</feature>
<dbReference type="OrthoDB" id="5293418at2"/>
<dbReference type="Pfam" id="PF25607">
    <property type="entry name" value="DUF7939"/>
    <property type="match status" value="1"/>
</dbReference>
<dbReference type="Pfam" id="PF13584">
    <property type="entry name" value="BatD"/>
    <property type="match status" value="2"/>
</dbReference>
<keyword evidence="5" id="KW-1185">Reference proteome</keyword>
<evidence type="ECO:0000313" key="4">
    <source>
        <dbReference type="EMBL" id="TMM44842.1"/>
    </source>
</evidence>
<dbReference type="InterPro" id="IPR057699">
    <property type="entry name" value="DUF7939"/>
</dbReference>
<accession>A0A8H2JLC8</accession>
<evidence type="ECO:0000256" key="1">
    <source>
        <dbReference type="SAM" id="MobiDB-lite"/>
    </source>
</evidence>
<comment type="caution">
    <text evidence="4">The sequence shown here is derived from an EMBL/GenBank/DDBJ whole genome shotgun (WGS) entry which is preliminary data.</text>
</comment>
<reference evidence="4 5" key="1">
    <citation type="submission" date="2019-05" db="EMBL/GenBank/DDBJ databases">
        <title>Colwellia ponticola sp. nov., isolated from seawater.</title>
        <authorList>
            <person name="Yoon J.-H."/>
        </authorList>
    </citation>
    <scope>NUCLEOTIDE SEQUENCE [LARGE SCALE GENOMIC DNA]</scope>
    <source>
        <strain evidence="4 5">OISW-25</strain>
    </source>
</reference>
<gene>
    <name evidence="4" type="ORF">FCS21_11015</name>
</gene>